<dbReference type="Proteomes" id="UP001353858">
    <property type="component" value="Unassembled WGS sequence"/>
</dbReference>
<evidence type="ECO:0000256" key="4">
    <source>
        <dbReference type="ARBA" id="ARBA00023239"/>
    </source>
</evidence>
<dbReference type="InterPro" id="IPR015424">
    <property type="entry name" value="PyrdxlP-dep_Trfase"/>
</dbReference>
<dbReference type="PANTHER" id="PTHR48097">
    <property type="entry name" value="L-THREONINE ALDOLASE-RELATED"/>
    <property type="match status" value="1"/>
</dbReference>
<dbReference type="Gene3D" id="3.40.640.10">
    <property type="entry name" value="Type I PLP-dependent aspartate aminotransferase-like (Major domain)"/>
    <property type="match status" value="1"/>
</dbReference>
<comment type="caution">
    <text evidence="7">The sequence shown here is derived from an EMBL/GenBank/DDBJ whole genome shotgun (WGS) entry which is preliminary data.</text>
</comment>
<keyword evidence="3" id="KW-0663">Pyridoxal phosphate</keyword>
<dbReference type="PANTHER" id="PTHR48097:SF9">
    <property type="entry name" value="L-THREONINE ALDOLASE"/>
    <property type="match status" value="1"/>
</dbReference>
<dbReference type="InterPro" id="IPR023603">
    <property type="entry name" value="Low_specificity_L-TA-like"/>
</dbReference>
<dbReference type="NCBIfam" id="NF041359">
    <property type="entry name" value="GntG_guanitoxin"/>
    <property type="match status" value="1"/>
</dbReference>
<feature type="modified residue" description="N6-(pyridoxal phosphate)lysine" evidence="5">
    <location>
        <position position="218"/>
    </location>
</feature>
<evidence type="ECO:0000256" key="3">
    <source>
        <dbReference type="ARBA" id="ARBA00022898"/>
    </source>
</evidence>
<dbReference type="InterPro" id="IPR015422">
    <property type="entry name" value="PyrdxlP-dep_Trfase_small"/>
</dbReference>
<dbReference type="AlphaFoldDB" id="A0AAN7S735"/>
<reference evidence="8" key="1">
    <citation type="submission" date="2023-01" db="EMBL/GenBank/DDBJ databases">
        <title>Key to firefly adult light organ development and bioluminescence: homeobox transcription factors regulate luciferase expression and transportation to peroxisome.</title>
        <authorList>
            <person name="Fu X."/>
        </authorList>
    </citation>
    <scope>NUCLEOTIDE SEQUENCE [LARGE SCALE GENOMIC DNA]</scope>
</reference>
<dbReference type="PIRSF" id="PIRSF017617">
    <property type="entry name" value="Thr_aldolase"/>
    <property type="match status" value="1"/>
</dbReference>
<evidence type="ECO:0000313" key="8">
    <source>
        <dbReference type="Proteomes" id="UP001353858"/>
    </source>
</evidence>
<dbReference type="GO" id="GO:0005829">
    <property type="term" value="C:cytosol"/>
    <property type="evidence" value="ECO:0007669"/>
    <property type="project" value="TreeGrafter"/>
</dbReference>
<feature type="domain" description="Aromatic amino acid beta-eliminating lyase/threonine aldolase" evidence="6">
    <location>
        <begin position="19"/>
        <end position="305"/>
    </location>
</feature>
<evidence type="ECO:0000313" key="7">
    <source>
        <dbReference type="EMBL" id="KAK4874186.1"/>
    </source>
</evidence>
<keyword evidence="4" id="KW-0456">Lyase</keyword>
<evidence type="ECO:0000256" key="5">
    <source>
        <dbReference type="PIRSR" id="PIRSR017617-1"/>
    </source>
</evidence>
<protein>
    <recommendedName>
        <fullName evidence="6">Aromatic amino acid beta-eliminating lyase/threonine aldolase domain-containing protein</fullName>
    </recommendedName>
</protein>
<dbReference type="EMBL" id="JARPUR010000006">
    <property type="protein sequence ID" value="KAK4874186.1"/>
    <property type="molecule type" value="Genomic_DNA"/>
</dbReference>
<organism evidence="7 8">
    <name type="scientific">Aquatica leii</name>
    <dbReference type="NCBI Taxonomy" id="1421715"/>
    <lineage>
        <taxon>Eukaryota</taxon>
        <taxon>Metazoa</taxon>
        <taxon>Ecdysozoa</taxon>
        <taxon>Arthropoda</taxon>
        <taxon>Hexapoda</taxon>
        <taxon>Insecta</taxon>
        <taxon>Pterygota</taxon>
        <taxon>Neoptera</taxon>
        <taxon>Endopterygota</taxon>
        <taxon>Coleoptera</taxon>
        <taxon>Polyphaga</taxon>
        <taxon>Elateriformia</taxon>
        <taxon>Elateroidea</taxon>
        <taxon>Lampyridae</taxon>
        <taxon>Luciolinae</taxon>
        <taxon>Aquatica</taxon>
    </lineage>
</organism>
<dbReference type="GO" id="GO:0008732">
    <property type="term" value="F:L-allo-threonine aldolase activity"/>
    <property type="evidence" value="ECO:0007669"/>
    <property type="project" value="TreeGrafter"/>
</dbReference>
<evidence type="ECO:0000256" key="2">
    <source>
        <dbReference type="ARBA" id="ARBA00006966"/>
    </source>
</evidence>
<evidence type="ECO:0000256" key="1">
    <source>
        <dbReference type="ARBA" id="ARBA00001933"/>
    </source>
</evidence>
<comment type="similarity">
    <text evidence="2">Belongs to the threonine aldolase family.</text>
</comment>
<name>A0AAN7S735_9COLE</name>
<accession>A0AAN7S735</accession>
<comment type="cofactor">
    <cofactor evidence="1">
        <name>pyridoxal 5'-phosphate</name>
        <dbReference type="ChEBI" id="CHEBI:597326"/>
    </cofactor>
</comment>
<dbReference type="Gene3D" id="3.90.1150.10">
    <property type="entry name" value="Aspartate Aminotransferase, domain 1"/>
    <property type="match status" value="1"/>
</dbReference>
<evidence type="ECO:0000259" key="6">
    <source>
        <dbReference type="Pfam" id="PF01212"/>
    </source>
</evidence>
<dbReference type="SUPFAM" id="SSF53383">
    <property type="entry name" value="PLP-dependent transferases"/>
    <property type="match status" value="1"/>
</dbReference>
<dbReference type="Pfam" id="PF01212">
    <property type="entry name" value="Beta_elim_lyase"/>
    <property type="match status" value="1"/>
</dbReference>
<dbReference type="InterPro" id="IPR015421">
    <property type="entry name" value="PyrdxlP-dep_Trfase_major"/>
</dbReference>
<dbReference type="InterPro" id="IPR001597">
    <property type="entry name" value="ArAA_b-elim_lyase/Thr_aldolase"/>
</dbReference>
<gene>
    <name evidence="7" type="ORF">RN001_013546</name>
</gene>
<proteinExistence type="inferred from homology"/>
<keyword evidence="8" id="KW-1185">Reference proteome</keyword>
<dbReference type="FunFam" id="3.40.640.10:FF:000030">
    <property type="entry name" value="Low-specificity L-threonine aldolase"/>
    <property type="match status" value="1"/>
</dbReference>
<dbReference type="GO" id="GO:0006545">
    <property type="term" value="P:glycine biosynthetic process"/>
    <property type="evidence" value="ECO:0007669"/>
    <property type="project" value="TreeGrafter"/>
</dbReference>
<sequence length="384" mass="42296">MPYETIRLDTKVDNVRVVDVRTDTITKPTPAMRKIMGLAEVGDSVFGEDPTVCKLEKRCAELLGKEDAVYLPSGTMCNLISIMVHCNRRGLEFIAGDKSHAFLYEQGGSAVLAGVQCALVENLPDGTFCLEDVERKIRIDTDCHEPSTGLIIVENTHNMCGGKVIPLDWLDSLAELARKYNLPVHMDGARLMHAVVQSGISAKRFARDMDSVFFCLSKGLACPMGSVLCGTTKFIDGAKRLRKMLGGGVRQVGILAAAGLLALDEMVDRLQVDHDHAYQIGKAIDDIGSDIFKVDLSTVQTNILLIQIDRNVIKASEFLQKLIDVKETDEVKVCVRAGAVHPGLVRLVFHWEITDEDVKQAINKIHIVIKQVHHNVKSNSIKTI</sequence>
<dbReference type="GO" id="GO:0006567">
    <property type="term" value="P:L-threonine catabolic process"/>
    <property type="evidence" value="ECO:0007669"/>
    <property type="project" value="TreeGrafter"/>
</dbReference>